<sequence length="97" mass="10411">MPIRDFLAIDAPSTDFPVTNELQGLLVDVLSDDANPDGDNDITTALALAVVGLETQVRQLEAMVRGSNAERDNVLARLVNLEIRIMEAGVQLAPPAE</sequence>
<name>A0ABV6H6L5_9ACTN</name>
<comment type="caution">
    <text evidence="1">The sequence shown here is derived from an EMBL/GenBank/DDBJ whole genome shotgun (WGS) entry which is preliminary data.</text>
</comment>
<gene>
    <name evidence="1" type="ORF">ACFFJD_06590</name>
</gene>
<keyword evidence="2" id="KW-1185">Reference proteome</keyword>
<dbReference type="RefSeq" id="WP_382362375.1">
    <property type="nucleotide sequence ID" value="NZ_JBHLWV010000016.1"/>
</dbReference>
<dbReference type="EMBL" id="JBHLWV010000016">
    <property type="protein sequence ID" value="MFC0314517.1"/>
    <property type="molecule type" value="Genomic_DNA"/>
</dbReference>
<protein>
    <submittedName>
        <fullName evidence="1">Uncharacterized protein</fullName>
    </submittedName>
</protein>
<accession>A0ABV6H6L5</accession>
<evidence type="ECO:0000313" key="1">
    <source>
        <dbReference type="EMBL" id="MFC0314517.1"/>
    </source>
</evidence>
<organism evidence="1 2">
    <name type="scientific">Gordonia phosphorivorans</name>
    <dbReference type="NCBI Taxonomy" id="1056982"/>
    <lineage>
        <taxon>Bacteria</taxon>
        <taxon>Bacillati</taxon>
        <taxon>Actinomycetota</taxon>
        <taxon>Actinomycetes</taxon>
        <taxon>Mycobacteriales</taxon>
        <taxon>Gordoniaceae</taxon>
        <taxon>Gordonia</taxon>
    </lineage>
</organism>
<dbReference type="Proteomes" id="UP001589783">
    <property type="component" value="Unassembled WGS sequence"/>
</dbReference>
<proteinExistence type="predicted"/>
<evidence type="ECO:0000313" key="2">
    <source>
        <dbReference type="Proteomes" id="UP001589783"/>
    </source>
</evidence>
<reference evidence="1 2" key="1">
    <citation type="submission" date="2024-09" db="EMBL/GenBank/DDBJ databases">
        <authorList>
            <person name="Sun Q."/>
            <person name="Mori K."/>
        </authorList>
    </citation>
    <scope>NUCLEOTIDE SEQUENCE [LARGE SCALE GENOMIC DNA]</scope>
    <source>
        <strain evidence="1 2">CCM 7957</strain>
    </source>
</reference>